<dbReference type="InterPro" id="IPR024291">
    <property type="entry name" value="DUF3829"/>
</dbReference>
<dbReference type="RefSeq" id="WP_194116726.1">
    <property type="nucleotide sequence ID" value="NZ_JADFUA010000007.1"/>
</dbReference>
<keyword evidence="2" id="KW-1185">Reference proteome</keyword>
<gene>
    <name evidence="1" type="ORF">INR99_12735</name>
</gene>
<sequence>MKAIIGVSLALVFSTVLSGCDRLQQARDSAASAVTQAGQAMQNKAGVNPADKMNGYLDVIELAGSIRAGDANGNRQNHFLTHTLSRLEQSNDMIAEMSNAQGEPIRSKVFSMPNHGISVSLKVMSPISSDSVSNYAEAIKTLRAMQPAYPKADEIAGQLPAALQAAAQAHNKLLDYYKSEAYKLDDLAQAKTLHRDFLSAYAALAALNEQLSAEREIVYAQMHQQELAELRSSGQKALLSVFETHDAATALVEQMIDLHNKGQLARHPREQLSQQIDRLEQFAAQTEAMANDPAQLKTEDLKQYELENLARETRMLIVQARLLERSLSKSGQALQYLERMDQIRGTIINHYNQIVS</sequence>
<dbReference type="Pfam" id="PF12889">
    <property type="entry name" value="DUF3829"/>
    <property type="match status" value="1"/>
</dbReference>
<dbReference type="EMBL" id="JADFUA010000007">
    <property type="protein sequence ID" value="MBE9610209.1"/>
    <property type="molecule type" value="Genomic_DNA"/>
</dbReference>
<dbReference type="Proteomes" id="UP000604481">
    <property type="component" value="Unassembled WGS sequence"/>
</dbReference>
<proteinExistence type="predicted"/>
<evidence type="ECO:0000313" key="2">
    <source>
        <dbReference type="Proteomes" id="UP000604481"/>
    </source>
</evidence>
<evidence type="ECO:0000313" key="1">
    <source>
        <dbReference type="EMBL" id="MBE9610209.1"/>
    </source>
</evidence>
<reference evidence="1 2" key="1">
    <citation type="submission" date="2020-10" db="EMBL/GenBank/DDBJ databases">
        <title>The genome sequence of Chitinilyticum litopenaei 4Y14.</title>
        <authorList>
            <person name="Liu Y."/>
        </authorList>
    </citation>
    <scope>NUCLEOTIDE SEQUENCE [LARGE SCALE GENOMIC DNA]</scope>
    <source>
        <strain evidence="1 2">4Y14</strain>
    </source>
</reference>
<comment type="caution">
    <text evidence="1">The sequence shown here is derived from an EMBL/GenBank/DDBJ whole genome shotgun (WGS) entry which is preliminary data.</text>
</comment>
<dbReference type="PROSITE" id="PS51257">
    <property type="entry name" value="PROKAR_LIPOPROTEIN"/>
    <property type="match status" value="1"/>
</dbReference>
<protein>
    <submittedName>
        <fullName evidence="1">DUF3829 domain-containing protein</fullName>
    </submittedName>
</protein>
<dbReference type="AlphaFoldDB" id="A0A8J7KG80"/>
<organism evidence="1 2">
    <name type="scientific">Chitinilyticum piscinae</name>
    <dbReference type="NCBI Taxonomy" id="2866724"/>
    <lineage>
        <taxon>Bacteria</taxon>
        <taxon>Pseudomonadati</taxon>
        <taxon>Pseudomonadota</taxon>
        <taxon>Betaproteobacteria</taxon>
        <taxon>Neisseriales</taxon>
        <taxon>Chitinibacteraceae</taxon>
        <taxon>Chitinilyticum</taxon>
    </lineage>
</organism>
<accession>A0A8J7KG80</accession>
<name>A0A8J7KG80_9NEIS</name>